<dbReference type="Pfam" id="PF12697">
    <property type="entry name" value="Abhydrolase_6"/>
    <property type="match status" value="1"/>
</dbReference>
<keyword evidence="3" id="KW-1185">Reference proteome</keyword>
<dbReference type="OrthoDB" id="9804723at2"/>
<dbReference type="PANTHER" id="PTHR43798">
    <property type="entry name" value="MONOACYLGLYCEROL LIPASE"/>
    <property type="match status" value="1"/>
</dbReference>
<accession>A0A6I4SPU3</accession>
<protein>
    <submittedName>
        <fullName evidence="2">Alpha/beta fold hydrolase</fullName>
    </submittedName>
</protein>
<name>A0A6I4SPU3_9SPHN</name>
<comment type="caution">
    <text evidence="2">The sequence shown here is derived from an EMBL/GenBank/DDBJ whole genome shotgun (WGS) entry which is preliminary data.</text>
</comment>
<reference evidence="2 3" key="1">
    <citation type="submission" date="2019-12" db="EMBL/GenBank/DDBJ databases">
        <title>Genomic-based taxomic classification of the family Erythrobacteraceae.</title>
        <authorList>
            <person name="Xu L."/>
        </authorList>
    </citation>
    <scope>NUCLEOTIDE SEQUENCE [LARGE SCALE GENOMIC DNA]</scope>
    <source>
        <strain evidence="2 3">JCM 17802</strain>
    </source>
</reference>
<dbReference type="InterPro" id="IPR050266">
    <property type="entry name" value="AB_hydrolase_sf"/>
</dbReference>
<gene>
    <name evidence="2" type="ORF">GRI36_13295</name>
</gene>
<evidence type="ECO:0000259" key="1">
    <source>
        <dbReference type="Pfam" id="PF12697"/>
    </source>
</evidence>
<evidence type="ECO:0000313" key="3">
    <source>
        <dbReference type="Proteomes" id="UP000468943"/>
    </source>
</evidence>
<proteinExistence type="predicted"/>
<dbReference type="SUPFAM" id="SSF53474">
    <property type="entry name" value="alpha/beta-Hydrolases"/>
    <property type="match status" value="1"/>
</dbReference>
<keyword evidence="2" id="KW-0378">Hydrolase</keyword>
<dbReference type="GO" id="GO:0046464">
    <property type="term" value="P:acylglycerol catabolic process"/>
    <property type="evidence" value="ECO:0007669"/>
    <property type="project" value="TreeGrafter"/>
</dbReference>
<dbReference type="GO" id="GO:0016020">
    <property type="term" value="C:membrane"/>
    <property type="evidence" value="ECO:0007669"/>
    <property type="project" value="TreeGrafter"/>
</dbReference>
<dbReference type="Gene3D" id="3.40.50.1820">
    <property type="entry name" value="alpha/beta hydrolase"/>
    <property type="match status" value="1"/>
</dbReference>
<evidence type="ECO:0000313" key="2">
    <source>
        <dbReference type="EMBL" id="MXO57853.1"/>
    </source>
</evidence>
<dbReference type="InterPro" id="IPR000073">
    <property type="entry name" value="AB_hydrolase_1"/>
</dbReference>
<sequence length="299" mass="33119">MTGPVVQGQIDADGCSINYFEWGKRGNPPLILLHGFLAHAGCWAAIAPSLAVGRHVVAYDLSGMGDSGRRETYTVEDRVAELMEVARQTGQFDHAVKPVIVAHSYGGSVTLSALEQHHDAFSGAIICDLMAMRPETLARHFKRNRRPGSQDPDRPNKVYPDYEAARGRYVLSPPQEAGVPYLVDYMAYHSLSQVAGGWRWKFDPEVFRRDPKMESSWQRTPERIIEAPGRKAVIYGEQSLLFNADSAAYLRELGGIDFPIISVPQAQHHLMLDQPVAMIAALRSVLESWTAADCRASSD</sequence>
<dbReference type="EMBL" id="WTYS01000001">
    <property type="protein sequence ID" value="MXO57853.1"/>
    <property type="molecule type" value="Genomic_DNA"/>
</dbReference>
<dbReference type="InterPro" id="IPR029058">
    <property type="entry name" value="AB_hydrolase_fold"/>
</dbReference>
<organism evidence="2 3">
    <name type="scientific">Pontixanthobacter gangjinensis</name>
    <dbReference type="NCBI Taxonomy" id="1028742"/>
    <lineage>
        <taxon>Bacteria</taxon>
        <taxon>Pseudomonadati</taxon>
        <taxon>Pseudomonadota</taxon>
        <taxon>Alphaproteobacteria</taxon>
        <taxon>Sphingomonadales</taxon>
        <taxon>Erythrobacteraceae</taxon>
        <taxon>Pontixanthobacter</taxon>
    </lineage>
</organism>
<dbReference type="GO" id="GO:0047372">
    <property type="term" value="F:monoacylglycerol lipase activity"/>
    <property type="evidence" value="ECO:0007669"/>
    <property type="project" value="TreeGrafter"/>
</dbReference>
<dbReference type="AlphaFoldDB" id="A0A6I4SPU3"/>
<dbReference type="PANTHER" id="PTHR43798:SF5">
    <property type="entry name" value="MONOACYLGLYCEROL LIPASE ABHD6"/>
    <property type="match status" value="1"/>
</dbReference>
<feature type="domain" description="AB hydrolase-1" evidence="1">
    <location>
        <begin position="30"/>
        <end position="280"/>
    </location>
</feature>
<dbReference type="Proteomes" id="UP000468943">
    <property type="component" value="Unassembled WGS sequence"/>
</dbReference>